<feature type="coiled-coil region" evidence="1">
    <location>
        <begin position="37"/>
        <end position="71"/>
    </location>
</feature>
<dbReference type="SUPFAM" id="SSF52047">
    <property type="entry name" value="RNI-like"/>
    <property type="match status" value="1"/>
</dbReference>
<keyword evidence="1" id="KW-0175">Coiled coil</keyword>
<comment type="caution">
    <text evidence="3">The sequence shown here is derived from an EMBL/GenBank/DDBJ whole genome shotgun (WGS) entry which is preliminary data.</text>
</comment>
<evidence type="ECO:0000313" key="3">
    <source>
        <dbReference type="EMBL" id="KAF7771654.1"/>
    </source>
</evidence>
<gene>
    <name evidence="3" type="ORF">Agabi119p4_5965</name>
</gene>
<feature type="region of interest" description="Disordered" evidence="2">
    <location>
        <begin position="412"/>
        <end position="448"/>
    </location>
</feature>
<evidence type="ECO:0000313" key="4">
    <source>
        <dbReference type="Proteomes" id="UP000629468"/>
    </source>
</evidence>
<feature type="compositionally biased region" description="Acidic residues" evidence="2">
    <location>
        <begin position="424"/>
        <end position="434"/>
    </location>
</feature>
<dbReference type="AlphaFoldDB" id="A0A8H7F0Z4"/>
<evidence type="ECO:0000256" key="1">
    <source>
        <dbReference type="SAM" id="Coils"/>
    </source>
</evidence>
<accession>A0A8H7F0Z4</accession>
<reference evidence="3 4" key="1">
    <citation type="journal article" name="Sci. Rep.">
        <title>Telomere-to-telomere assembled and centromere annotated genomes of the two main subspecies of the button mushroom Agaricus bisporus reveal especially polymorphic chromosome ends.</title>
        <authorList>
            <person name="Sonnenberg A.S.M."/>
            <person name="Sedaghat-Telgerd N."/>
            <person name="Lavrijssen B."/>
            <person name="Ohm R.A."/>
            <person name="Hendrickx P.M."/>
            <person name="Scholtmeijer K."/>
            <person name="Baars J.J.P."/>
            <person name="van Peer A."/>
        </authorList>
    </citation>
    <scope>NUCLEOTIDE SEQUENCE [LARGE SCALE GENOMIC DNA]</scope>
    <source>
        <strain evidence="3 4">H119_p4</strain>
    </source>
</reference>
<dbReference type="Proteomes" id="UP000629468">
    <property type="component" value="Unassembled WGS sequence"/>
</dbReference>
<dbReference type="EMBL" id="JABXXO010000008">
    <property type="protein sequence ID" value="KAF7771654.1"/>
    <property type="molecule type" value="Genomic_DNA"/>
</dbReference>
<name>A0A8H7F0Z4_AGABI</name>
<sequence>MAVLECPRCGYNVPNELEAAYPHIIDGPAAWSDHEDIPTLQSEVEILDDLISRLNQEKSAVLSKINSLQATTRKLPPEILSTIFQIAPTLALSTPRLWGTITLRVDGRRSIKNVASLLDLHFQRARGVPIAIQLDFHGAAELWDNSQRATKTREESLSLLEPLRTAVFVKNAAMIRHLILIEPPTEWLRFLNGNMLRCHSLTIFRPVPPRAGLARDILDLSELPCLERVQLIKCSLPFSIPETVTTLHLRKLAFIDCFKALTRFRNLVDFEIIKFDPPEVSMPAVTGPIVFPRLERFRWSASTHDGLHYCSQLFHHLQFPALRSLQWSDNRATDIRYLYSPRRDPRLDLFSNLPASLTTLTFIDLRPHFERQTVIQHLLNCVPQVCELNFVECSRAVVGTAVRAIGRPLHASGADYGQQQEPREEQEEEGEQEEQQQLRSVVTEPIKRSPGSPILPNLRKLTITNAAGWAILDKVEGEDIVDMVEVLCMGRTSRERFELVVNPESSWDHGKKQKVLGRLKGLVRDGFEVEVGIGSRTLDLS</sequence>
<protein>
    <submittedName>
        <fullName evidence="3">Uncharacterized protein</fullName>
    </submittedName>
</protein>
<evidence type="ECO:0000256" key="2">
    <source>
        <dbReference type="SAM" id="MobiDB-lite"/>
    </source>
</evidence>
<proteinExistence type="predicted"/>
<organism evidence="3 4">
    <name type="scientific">Agaricus bisporus var. burnettii</name>
    <dbReference type="NCBI Taxonomy" id="192524"/>
    <lineage>
        <taxon>Eukaryota</taxon>
        <taxon>Fungi</taxon>
        <taxon>Dikarya</taxon>
        <taxon>Basidiomycota</taxon>
        <taxon>Agaricomycotina</taxon>
        <taxon>Agaricomycetes</taxon>
        <taxon>Agaricomycetidae</taxon>
        <taxon>Agaricales</taxon>
        <taxon>Agaricineae</taxon>
        <taxon>Agaricaceae</taxon>
        <taxon>Agaricus</taxon>
    </lineage>
</organism>